<reference evidence="6 7" key="1">
    <citation type="submission" date="2020-08" db="EMBL/GenBank/DDBJ databases">
        <authorList>
            <person name="Hejnol A."/>
        </authorList>
    </citation>
    <scope>NUCLEOTIDE SEQUENCE [LARGE SCALE GENOMIC DNA]</scope>
</reference>
<evidence type="ECO:0000259" key="5">
    <source>
        <dbReference type="PROSITE" id="PS50228"/>
    </source>
</evidence>
<feature type="domain" description="SUEL-type lectin" evidence="5">
    <location>
        <begin position="47"/>
        <end position="135"/>
    </location>
</feature>
<keyword evidence="7" id="KW-1185">Reference proteome</keyword>
<feature type="chain" id="PRO_5029882220" evidence="3">
    <location>
        <begin position="27"/>
        <end position="255"/>
    </location>
</feature>
<evidence type="ECO:0000259" key="4">
    <source>
        <dbReference type="PROSITE" id="PS01180"/>
    </source>
</evidence>
<dbReference type="InterPro" id="IPR035914">
    <property type="entry name" value="Sperma_CUB_dom_sf"/>
</dbReference>
<feature type="signal peptide" evidence="3">
    <location>
        <begin position="1"/>
        <end position="26"/>
    </location>
</feature>
<gene>
    <name evidence="6" type="ORF">DGYR_LOCUS1916</name>
</gene>
<evidence type="ECO:0000313" key="7">
    <source>
        <dbReference type="Proteomes" id="UP000549394"/>
    </source>
</evidence>
<dbReference type="CDD" id="cd22823">
    <property type="entry name" value="Gal_Rha_Lectin"/>
    <property type="match status" value="1"/>
</dbReference>
<name>A0A7I8V956_9ANNE</name>
<feature type="domain" description="CUB" evidence="4">
    <location>
        <begin position="142"/>
        <end position="255"/>
    </location>
</feature>
<dbReference type="PROSITE" id="PS50228">
    <property type="entry name" value="SUEL_LECTIN"/>
    <property type="match status" value="1"/>
</dbReference>
<dbReference type="InterPro" id="IPR043159">
    <property type="entry name" value="Lectin_gal-bd_sf"/>
</dbReference>
<dbReference type="InterPro" id="IPR000859">
    <property type="entry name" value="CUB_dom"/>
</dbReference>
<dbReference type="Gene3D" id="2.60.120.290">
    <property type="entry name" value="Spermadhesin, CUB domain"/>
    <property type="match status" value="1"/>
</dbReference>
<keyword evidence="1" id="KW-1015">Disulfide bond</keyword>
<dbReference type="PROSITE" id="PS01180">
    <property type="entry name" value="CUB"/>
    <property type="match status" value="1"/>
</dbReference>
<evidence type="ECO:0000256" key="2">
    <source>
        <dbReference type="PROSITE-ProRule" id="PRU00059"/>
    </source>
</evidence>
<organism evidence="6 7">
    <name type="scientific">Dimorphilus gyrociliatus</name>
    <dbReference type="NCBI Taxonomy" id="2664684"/>
    <lineage>
        <taxon>Eukaryota</taxon>
        <taxon>Metazoa</taxon>
        <taxon>Spiralia</taxon>
        <taxon>Lophotrochozoa</taxon>
        <taxon>Annelida</taxon>
        <taxon>Polychaeta</taxon>
        <taxon>Polychaeta incertae sedis</taxon>
        <taxon>Dinophilidae</taxon>
        <taxon>Dimorphilus</taxon>
    </lineage>
</organism>
<comment type="caution">
    <text evidence="6">The sequence shown here is derived from an EMBL/GenBank/DDBJ whole genome shotgun (WGS) entry which is preliminary data.</text>
</comment>
<dbReference type="Pfam" id="PF02140">
    <property type="entry name" value="SUEL_Lectin"/>
    <property type="match status" value="1"/>
</dbReference>
<dbReference type="OrthoDB" id="5970528at2759"/>
<evidence type="ECO:0000256" key="1">
    <source>
        <dbReference type="ARBA" id="ARBA00023157"/>
    </source>
</evidence>
<sequence>MLRLVNLLYYLVQIVLICDYVKRSTSHGSLPDEEPLKLQLDDYHRFTCQESTLKIKCYPDEGNFMVIESAVYGRRKEEICNPQKFQTCYDPNAIASVQRLCFGTTYCEVPVNDREFSNPCLPDIEKYLETEHQCADDFIYMCSGKDKVVRIDEPKTGYITTFNYPKGMPPRSSCKLDLRTNPGQHLQVQILHMPDEANANQCSTLVIEDIDNNDRRLSVPSCNRTDEQTDGIFKHLRVDYQGGTRRRGFLIKYTG</sequence>
<accession>A0A7I8V956</accession>
<dbReference type="EMBL" id="CAJFCJ010000003">
    <property type="protein sequence ID" value="CAD5112846.1"/>
    <property type="molecule type" value="Genomic_DNA"/>
</dbReference>
<dbReference type="InterPro" id="IPR000922">
    <property type="entry name" value="Lectin_gal-bd_dom"/>
</dbReference>
<protein>
    <submittedName>
        <fullName evidence="6">DgyrCDS2058</fullName>
    </submittedName>
</protein>
<evidence type="ECO:0000313" key="6">
    <source>
        <dbReference type="EMBL" id="CAD5112846.1"/>
    </source>
</evidence>
<comment type="caution">
    <text evidence="2">Lacks conserved residue(s) required for the propagation of feature annotation.</text>
</comment>
<proteinExistence type="predicted"/>
<keyword evidence="3" id="KW-0732">Signal</keyword>
<dbReference type="PANTHER" id="PTHR46780">
    <property type="entry name" value="PROTEIN EVA-1"/>
    <property type="match status" value="1"/>
</dbReference>
<evidence type="ECO:0000256" key="3">
    <source>
        <dbReference type="SAM" id="SignalP"/>
    </source>
</evidence>
<dbReference type="Proteomes" id="UP000549394">
    <property type="component" value="Unassembled WGS sequence"/>
</dbReference>
<dbReference type="Gene3D" id="2.60.120.740">
    <property type="match status" value="1"/>
</dbReference>
<dbReference type="GO" id="GO:0030246">
    <property type="term" value="F:carbohydrate binding"/>
    <property type="evidence" value="ECO:0007669"/>
    <property type="project" value="InterPro"/>
</dbReference>
<dbReference type="SUPFAM" id="SSF49854">
    <property type="entry name" value="Spermadhesin, CUB domain"/>
    <property type="match status" value="1"/>
</dbReference>
<dbReference type="AlphaFoldDB" id="A0A7I8V956"/>